<reference evidence="6 7" key="1">
    <citation type="journal article" date="2016" name="ISME J.">
        <title>Global occurrence and heterogeneity of the Roseobacter-clade species Ruegeria mobilis.</title>
        <authorList>
            <person name="Sonnenschein E."/>
            <person name="Gram L."/>
        </authorList>
    </citation>
    <scope>NUCLEOTIDE SEQUENCE [LARGE SCALE GENOMIC DNA]</scope>
    <source>
        <strain evidence="6 7">F1926</strain>
        <plasmid evidence="6 7">unnamed2</plasmid>
    </source>
</reference>
<evidence type="ECO:0000256" key="3">
    <source>
        <dbReference type="ARBA" id="ARBA00023002"/>
    </source>
</evidence>
<geneLocation type="plasmid" evidence="6 7">
    <name>unnamed2</name>
</geneLocation>
<dbReference type="OrthoDB" id="9814695at2"/>
<dbReference type="KEGG" id="rmb:K529_022045"/>
<dbReference type="Gene3D" id="3.20.20.30">
    <property type="entry name" value="Luciferase-like domain"/>
    <property type="match status" value="1"/>
</dbReference>
<accession>A0A1B1AA65</accession>
<evidence type="ECO:0000256" key="2">
    <source>
        <dbReference type="ARBA" id="ARBA00022643"/>
    </source>
</evidence>
<dbReference type="RefSeq" id="WP_046002242.1">
    <property type="nucleotide sequence ID" value="NZ_CP015232.1"/>
</dbReference>
<name>A0A1B1AA65_9RHOB</name>
<dbReference type="GeneID" id="28252578"/>
<dbReference type="GO" id="GO:0008726">
    <property type="term" value="F:alkanesulfonate monooxygenase activity"/>
    <property type="evidence" value="ECO:0007669"/>
    <property type="project" value="TreeGrafter"/>
</dbReference>
<dbReference type="EMBL" id="CP015232">
    <property type="protein sequence ID" value="ANP43441.1"/>
    <property type="molecule type" value="Genomic_DNA"/>
</dbReference>
<dbReference type="GO" id="GO:0046306">
    <property type="term" value="P:alkanesulfonate catabolic process"/>
    <property type="evidence" value="ECO:0007669"/>
    <property type="project" value="TreeGrafter"/>
</dbReference>
<proteinExistence type="predicted"/>
<gene>
    <name evidence="6" type="ORF">K529_022045</name>
</gene>
<organism evidence="6 7">
    <name type="scientific">Tritonibacter mobilis F1926</name>
    <dbReference type="NCBI Taxonomy" id="1265309"/>
    <lineage>
        <taxon>Bacteria</taxon>
        <taxon>Pseudomonadati</taxon>
        <taxon>Pseudomonadota</taxon>
        <taxon>Alphaproteobacteria</taxon>
        <taxon>Rhodobacterales</taxon>
        <taxon>Paracoccaceae</taxon>
        <taxon>Tritonibacter</taxon>
    </lineage>
</organism>
<evidence type="ECO:0000313" key="7">
    <source>
        <dbReference type="Proteomes" id="UP000013243"/>
    </source>
</evidence>
<dbReference type="Proteomes" id="UP000013243">
    <property type="component" value="Plasmid unnamed2"/>
</dbReference>
<dbReference type="InterPro" id="IPR036661">
    <property type="entry name" value="Luciferase-like_sf"/>
</dbReference>
<dbReference type="AlphaFoldDB" id="A0A1B1AA65"/>
<feature type="domain" description="Luciferase-like" evidence="5">
    <location>
        <begin position="18"/>
        <end position="304"/>
    </location>
</feature>
<protein>
    <submittedName>
        <fullName evidence="6">Alkanesulfonate monooxygenase</fullName>
    </submittedName>
</protein>
<dbReference type="InterPro" id="IPR011251">
    <property type="entry name" value="Luciferase-like_dom"/>
</dbReference>
<evidence type="ECO:0000313" key="6">
    <source>
        <dbReference type="EMBL" id="ANP43441.1"/>
    </source>
</evidence>
<dbReference type="PANTHER" id="PTHR42847">
    <property type="entry name" value="ALKANESULFONATE MONOOXYGENASE"/>
    <property type="match status" value="1"/>
</dbReference>
<keyword evidence="2" id="KW-0288">FMN</keyword>
<dbReference type="InterPro" id="IPR050172">
    <property type="entry name" value="SsuD_RutA_monooxygenase"/>
</dbReference>
<keyword evidence="4 6" id="KW-0503">Monooxygenase</keyword>
<keyword evidence="1" id="KW-0285">Flavoprotein</keyword>
<keyword evidence="6" id="KW-0614">Plasmid</keyword>
<dbReference type="Pfam" id="PF00296">
    <property type="entry name" value="Bac_luciferase"/>
    <property type="match status" value="1"/>
</dbReference>
<evidence type="ECO:0000256" key="1">
    <source>
        <dbReference type="ARBA" id="ARBA00022630"/>
    </source>
</evidence>
<keyword evidence="3" id="KW-0560">Oxidoreductase</keyword>
<evidence type="ECO:0000259" key="5">
    <source>
        <dbReference type="Pfam" id="PF00296"/>
    </source>
</evidence>
<dbReference type="SUPFAM" id="SSF51679">
    <property type="entry name" value="Bacterial luciferase-like"/>
    <property type="match status" value="1"/>
</dbReference>
<evidence type="ECO:0000256" key="4">
    <source>
        <dbReference type="ARBA" id="ARBA00023033"/>
    </source>
</evidence>
<sequence>MKLLTTAPPSVQFAPGTYLEAVGTLAQWNEAAGVEGMLIYTDNSLMDPWTVAQAVMERTQRFKPLVAVQPLYMSPLAAARKVSSLAFLYGRKMALNMVAGGFVKDLEQLGDATEHDARYDRLVEYTQIMQALLRGETVTFSGTYYQVANLRLSPALPPELMPDLFLSGASDACAAAAATLEATRLSYTKPPQDLEPLAPLPGAGQIGLRFGVIARETADEAWREARSRFPEDRRGQLAHKMARGATDSIWHQEISQKAEDLHEARDGAYWLFPLRNYKTFCPYLVGSYGEVAAYVGRYRALGYTALILDVPSSEEELQHSLRAVKLGGAEVLHPASLTHS</sequence>
<dbReference type="PANTHER" id="PTHR42847:SF4">
    <property type="entry name" value="ALKANESULFONATE MONOOXYGENASE-RELATED"/>
    <property type="match status" value="1"/>
</dbReference>